<gene>
    <name evidence="1" type="ORF">EVAR_62711_1</name>
</gene>
<reference evidence="1 2" key="1">
    <citation type="journal article" date="2019" name="Commun. Biol.">
        <title>The bagworm genome reveals a unique fibroin gene that provides high tensile strength.</title>
        <authorList>
            <person name="Kono N."/>
            <person name="Nakamura H."/>
            <person name="Ohtoshi R."/>
            <person name="Tomita M."/>
            <person name="Numata K."/>
            <person name="Arakawa K."/>
        </authorList>
    </citation>
    <scope>NUCLEOTIDE SEQUENCE [LARGE SCALE GENOMIC DNA]</scope>
</reference>
<dbReference type="AlphaFoldDB" id="A0A4C1Z1H2"/>
<evidence type="ECO:0000313" key="2">
    <source>
        <dbReference type="Proteomes" id="UP000299102"/>
    </source>
</evidence>
<protein>
    <submittedName>
        <fullName evidence="1">Uncharacterized protein</fullName>
    </submittedName>
</protein>
<evidence type="ECO:0000313" key="1">
    <source>
        <dbReference type="EMBL" id="GBP82188.1"/>
    </source>
</evidence>
<sequence length="174" mass="19727">MTYGDQTSHNDHHVCELFSDYIGLVCDKDTVDGLDSYLDSITISGDALANIIVFRDEVLKKIKQLDKNKGPGPEDIPAFFVQRCTSLNTCDPYIERELTRDFGEGLPERDCVQVYKTEDADADRSRRCGAYRWERGINRASSLLLVADHVITSLRTSACACYYIRQRICSRAVF</sequence>
<name>A0A4C1Z1H2_EUMVA</name>
<dbReference type="Proteomes" id="UP000299102">
    <property type="component" value="Unassembled WGS sequence"/>
</dbReference>
<keyword evidence="2" id="KW-1185">Reference proteome</keyword>
<dbReference type="OrthoDB" id="426210at2759"/>
<dbReference type="EMBL" id="BGZK01001553">
    <property type="protein sequence ID" value="GBP82188.1"/>
    <property type="molecule type" value="Genomic_DNA"/>
</dbReference>
<comment type="caution">
    <text evidence="1">The sequence shown here is derived from an EMBL/GenBank/DDBJ whole genome shotgun (WGS) entry which is preliminary data.</text>
</comment>
<proteinExistence type="predicted"/>
<accession>A0A4C1Z1H2</accession>
<organism evidence="1 2">
    <name type="scientific">Eumeta variegata</name>
    <name type="common">Bagworm moth</name>
    <name type="synonym">Eumeta japonica</name>
    <dbReference type="NCBI Taxonomy" id="151549"/>
    <lineage>
        <taxon>Eukaryota</taxon>
        <taxon>Metazoa</taxon>
        <taxon>Ecdysozoa</taxon>
        <taxon>Arthropoda</taxon>
        <taxon>Hexapoda</taxon>
        <taxon>Insecta</taxon>
        <taxon>Pterygota</taxon>
        <taxon>Neoptera</taxon>
        <taxon>Endopterygota</taxon>
        <taxon>Lepidoptera</taxon>
        <taxon>Glossata</taxon>
        <taxon>Ditrysia</taxon>
        <taxon>Tineoidea</taxon>
        <taxon>Psychidae</taxon>
        <taxon>Oiketicinae</taxon>
        <taxon>Eumeta</taxon>
    </lineage>
</organism>